<accession>A0A6J8A5U8</accession>
<protein>
    <submittedName>
        <fullName evidence="3">Fibrinogen-like protein A</fullName>
    </submittedName>
</protein>
<keyword evidence="4" id="KW-1185">Reference proteome</keyword>
<organism evidence="3 4">
    <name type="scientific">Mytilus coruscus</name>
    <name type="common">Sea mussel</name>
    <dbReference type="NCBI Taxonomy" id="42192"/>
    <lineage>
        <taxon>Eukaryota</taxon>
        <taxon>Metazoa</taxon>
        <taxon>Spiralia</taxon>
        <taxon>Lophotrochozoa</taxon>
        <taxon>Mollusca</taxon>
        <taxon>Bivalvia</taxon>
        <taxon>Autobranchia</taxon>
        <taxon>Pteriomorphia</taxon>
        <taxon>Mytilida</taxon>
        <taxon>Mytiloidea</taxon>
        <taxon>Mytilidae</taxon>
        <taxon>Mytilinae</taxon>
        <taxon>Mytilus</taxon>
    </lineage>
</organism>
<name>A0A6J8A5U8_MYTCO</name>
<dbReference type="AlphaFoldDB" id="A0A6J8A5U8"/>
<proteinExistence type="predicted"/>
<dbReference type="EMBL" id="CACVKT020000731">
    <property type="protein sequence ID" value="CAC5362067.1"/>
    <property type="molecule type" value="Genomic_DNA"/>
</dbReference>
<evidence type="ECO:0000259" key="2">
    <source>
        <dbReference type="PROSITE" id="PS51406"/>
    </source>
</evidence>
<dbReference type="OrthoDB" id="10377888at2759"/>
<dbReference type="InterPro" id="IPR014716">
    <property type="entry name" value="Fibrinogen_a/b/g_C_1"/>
</dbReference>
<feature type="signal peptide" evidence="1">
    <location>
        <begin position="1"/>
        <end position="21"/>
    </location>
</feature>
<dbReference type="Gene3D" id="3.90.215.10">
    <property type="entry name" value="Gamma Fibrinogen, chain A, domain 1"/>
    <property type="match status" value="1"/>
</dbReference>
<dbReference type="InterPro" id="IPR002181">
    <property type="entry name" value="Fibrinogen_a/b/g_C_dom"/>
</dbReference>
<dbReference type="InterPro" id="IPR036056">
    <property type="entry name" value="Fibrinogen-like_C"/>
</dbReference>
<dbReference type="InterPro" id="IPR050373">
    <property type="entry name" value="Fibrinogen_C-term_domain"/>
</dbReference>
<dbReference type="GO" id="GO:0005615">
    <property type="term" value="C:extracellular space"/>
    <property type="evidence" value="ECO:0007669"/>
    <property type="project" value="TreeGrafter"/>
</dbReference>
<evidence type="ECO:0000256" key="1">
    <source>
        <dbReference type="SAM" id="SignalP"/>
    </source>
</evidence>
<sequence>MVIVVASCLAWSCDIYVTASGSDIKDIRNEDPGPLSIPLINDKGAPLVSMLDTSTIYMKIKVYIRTLMKETIQNAVQEQIQNIFKTSLDENSTIDLIRNMTIQGINDILKEQGQVKLLDSIRHEEVSNARKLPDEDFRVDDIMYKLQGKCLPEDHDISGEDLKRDTQNILNSKNRLNLLRLAKIIWRGKAGFQTTDNIDTGRRKEIKKDYENGFGNVDGEYWLGNKHIYNLTSSSKYELRIELTDMSNTKKYAVYTTFVVGDAASKYKLTVGDYSGNAGDKMAYHNGMKFSTTDQDNDEHGSSCVSTYGPWWHKSCCYSGLNRKINKNLYWQSFSSYAAKTSVMMIRKLK</sequence>
<reference evidence="3 4" key="1">
    <citation type="submission" date="2020-06" db="EMBL/GenBank/DDBJ databases">
        <authorList>
            <person name="Li R."/>
            <person name="Bekaert M."/>
        </authorList>
    </citation>
    <scope>NUCLEOTIDE SEQUENCE [LARGE SCALE GENOMIC DNA]</scope>
    <source>
        <strain evidence="4">wild</strain>
    </source>
</reference>
<dbReference type="Proteomes" id="UP000507470">
    <property type="component" value="Unassembled WGS sequence"/>
</dbReference>
<dbReference type="Pfam" id="PF00147">
    <property type="entry name" value="Fibrinogen_C"/>
    <property type="match status" value="1"/>
</dbReference>
<evidence type="ECO:0000313" key="4">
    <source>
        <dbReference type="Proteomes" id="UP000507470"/>
    </source>
</evidence>
<evidence type="ECO:0000313" key="3">
    <source>
        <dbReference type="EMBL" id="CAC5362067.1"/>
    </source>
</evidence>
<dbReference type="PROSITE" id="PS51406">
    <property type="entry name" value="FIBRINOGEN_C_2"/>
    <property type="match status" value="1"/>
</dbReference>
<dbReference type="SUPFAM" id="SSF56496">
    <property type="entry name" value="Fibrinogen C-terminal domain-like"/>
    <property type="match status" value="1"/>
</dbReference>
<dbReference type="SMART" id="SM00186">
    <property type="entry name" value="FBG"/>
    <property type="match status" value="1"/>
</dbReference>
<gene>
    <name evidence="3" type="ORF">MCOR_3958</name>
</gene>
<feature type="domain" description="Fibrinogen C-terminal" evidence="2">
    <location>
        <begin position="208"/>
        <end position="350"/>
    </location>
</feature>
<dbReference type="PANTHER" id="PTHR19143">
    <property type="entry name" value="FIBRINOGEN/TENASCIN/ANGIOPOEITIN"/>
    <property type="match status" value="1"/>
</dbReference>
<keyword evidence="1" id="KW-0732">Signal</keyword>
<feature type="chain" id="PRO_5027065150" evidence="1">
    <location>
        <begin position="22"/>
        <end position="350"/>
    </location>
</feature>